<proteinExistence type="predicted"/>
<dbReference type="PANTHER" id="PTHR16134:SF119">
    <property type="entry name" value="AT02038P-RELATED"/>
    <property type="match status" value="1"/>
</dbReference>
<feature type="region of interest" description="Disordered" evidence="1">
    <location>
        <begin position="496"/>
        <end position="535"/>
    </location>
</feature>
<dbReference type="AlphaFoldDB" id="A0A433QFS9"/>
<evidence type="ECO:0000313" key="3">
    <source>
        <dbReference type="Proteomes" id="UP000274822"/>
    </source>
</evidence>
<feature type="compositionally biased region" description="Basic and acidic residues" evidence="1">
    <location>
        <begin position="519"/>
        <end position="535"/>
    </location>
</feature>
<dbReference type="PANTHER" id="PTHR16134">
    <property type="entry name" value="F-BOX/TPR REPEAT PROTEIN POF3"/>
    <property type="match status" value="1"/>
</dbReference>
<dbReference type="Proteomes" id="UP000274822">
    <property type="component" value="Unassembled WGS sequence"/>
</dbReference>
<evidence type="ECO:0000256" key="1">
    <source>
        <dbReference type="SAM" id="MobiDB-lite"/>
    </source>
</evidence>
<feature type="region of interest" description="Disordered" evidence="1">
    <location>
        <begin position="413"/>
        <end position="467"/>
    </location>
</feature>
<evidence type="ECO:0000313" key="2">
    <source>
        <dbReference type="EMBL" id="RUS28670.1"/>
    </source>
</evidence>
<evidence type="ECO:0008006" key="4">
    <source>
        <dbReference type="Google" id="ProtNLM"/>
    </source>
</evidence>
<gene>
    <name evidence="2" type="ORF">BC938DRAFT_481586</name>
</gene>
<feature type="compositionally biased region" description="Basic and acidic residues" evidence="1">
    <location>
        <begin position="413"/>
        <end position="456"/>
    </location>
</feature>
<feature type="compositionally biased region" description="Basic and acidic residues" evidence="1">
    <location>
        <begin position="497"/>
        <end position="512"/>
    </location>
</feature>
<dbReference type="Gene3D" id="3.80.10.10">
    <property type="entry name" value="Ribonuclease Inhibitor"/>
    <property type="match status" value="1"/>
</dbReference>
<dbReference type="EMBL" id="RBNJ01006287">
    <property type="protein sequence ID" value="RUS28670.1"/>
    <property type="molecule type" value="Genomic_DNA"/>
</dbReference>
<reference evidence="2 3" key="1">
    <citation type="journal article" date="2018" name="New Phytol.">
        <title>Phylogenomics of Endogonaceae and evolution of mycorrhizas within Mucoromycota.</title>
        <authorList>
            <person name="Chang Y."/>
            <person name="Desiro A."/>
            <person name="Na H."/>
            <person name="Sandor L."/>
            <person name="Lipzen A."/>
            <person name="Clum A."/>
            <person name="Barry K."/>
            <person name="Grigoriev I.V."/>
            <person name="Martin F.M."/>
            <person name="Stajich J.E."/>
            <person name="Smith M.E."/>
            <person name="Bonito G."/>
            <person name="Spatafora J.W."/>
        </authorList>
    </citation>
    <scope>NUCLEOTIDE SEQUENCE [LARGE SCALE GENOMIC DNA]</scope>
    <source>
        <strain evidence="2 3">AD002</strain>
    </source>
</reference>
<dbReference type="InterPro" id="IPR032675">
    <property type="entry name" value="LRR_dom_sf"/>
</dbReference>
<sequence>MSPPNLVTDVLHEVFLYLRPENPFTSQTLPFCLLSCSLVCRIWYDEARPMLNEILDFSVFRLLFDDHHYTTNEINQLAVLLTESRHNRVDYFNMPERMTINVNYTSGMDDFDFAVEGLVNILTLQPPNLTELLFDINHTAYTSVQRVHRITDRFRRLEPVCSTITRLHLLGDAGGPKHHAHVAGLLAALSRHLVSLKLTRFSLDPHTLDSLTRCESLHELELRYIRDGEALHTALPSLTELRIFHYAYDQYVPQDLAVSALARSCPRLESFTIESDHPNLEPIAEFKSMLALATDCLALKTLCLVRYKLADDRFVTLILLRHCRALKRLHLNWCPNLRGGTAVRIKDGAWAKLETLSLQGCSELALGFLRTIVASCPRLQELVVPDHLANQAVEIMTGARFVRQGVRRDHGWDQWKRSERGKENGEEERGGKQGGREQSGGEERGREQSGGEERGGEQSGGRNVEANKGVVKNVEVIKVDVEGNKIEEGNVQGNKVEGNKVEGRNVEGDKVEGINVEGSKVEEKDVEENKVEESKVEEKIVEGYKGKGNKVEESVVPQVVEAAKQRKWRALLPSCNAQRS</sequence>
<dbReference type="Gene3D" id="2.160.10.20">
    <property type="entry name" value="Insect antifreeze protein"/>
    <property type="match status" value="1"/>
</dbReference>
<name>A0A433QFS9_9FUNG</name>
<protein>
    <recommendedName>
        <fullName evidence="4">F-box domain-containing protein</fullName>
    </recommendedName>
</protein>
<keyword evidence="3" id="KW-1185">Reference proteome</keyword>
<dbReference type="SUPFAM" id="SSF52047">
    <property type="entry name" value="RNI-like"/>
    <property type="match status" value="1"/>
</dbReference>
<organism evidence="2 3">
    <name type="scientific">Jimgerdemannia flammicorona</name>
    <dbReference type="NCBI Taxonomy" id="994334"/>
    <lineage>
        <taxon>Eukaryota</taxon>
        <taxon>Fungi</taxon>
        <taxon>Fungi incertae sedis</taxon>
        <taxon>Mucoromycota</taxon>
        <taxon>Mucoromycotina</taxon>
        <taxon>Endogonomycetes</taxon>
        <taxon>Endogonales</taxon>
        <taxon>Endogonaceae</taxon>
        <taxon>Jimgerdemannia</taxon>
    </lineage>
</organism>
<comment type="caution">
    <text evidence="2">The sequence shown here is derived from an EMBL/GenBank/DDBJ whole genome shotgun (WGS) entry which is preliminary data.</text>
</comment>
<accession>A0A433QFS9</accession>